<dbReference type="InterPro" id="IPR001789">
    <property type="entry name" value="Sig_transdc_resp-reg_receiver"/>
</dbReference>
<dbReference type="Gene3D" id="2.40.50.1020">
    <property type="entry name" value="LytTr DNA-binding domain"/>
    <property type="match status" value="1"/>
</dbReference>
<name>A0A1G7C0M1_9BACT</name>
<dbReference type="EMBL" id="FNAQ01000008">
    <property type="protein sequence ID" value="SDE32898.1"/>
    <property type="molecule type" value="Genomic_DNA"/>
</dbReference>
<dbReference type="SUPFAM" id="SSF52172">
    <property type="entry name" value="CheY-like"/>
    <property type="match status" value="1"/>
</dbReference>
<accession>A0A1G7C0M1</accession>
<dbReference type="SMART" id="SM00448">
    <property type="entry name" value="REC"/>
    <property type="match status" value="1"/>
</dbReference>
<dbReference type="Pfam" id="PF04397">
    <property type="entry name" value="LytTR"/>
    <property type="match status" value="1"/>
</dbReference>
<feature type="domain" description="HTH LytTR-type" evidence="3">
    <location>
        <begin position="136"/>
        <end position="237"/>
    </location>
</feature>
<keyword evidence="1" id="KW-0597">Phosphoprotein</keyword>
<keyword evidence="5" id="KW-1185">Reference proteome</keyword>
<evidence type="ECO:0000256" key="1">
    <source>
        <dbReference type="PROSITE-ProRule" id="PRU00169"/>
    </source>
</evidence>
<reference evidence="5" key="1">
    <citation type="submission" date="2016-10" db="EMBL/GenBank/DDBJ databases">
        <authorList>
            <person name="Varghese N."/>
            <person name="Submissions S."/>
        </authorList>
    </citation>
    <scope>NUCLEOTIDE SEQUENCE [LARGE SCALE GENOMIC DNA]</scope>
    <source>
        <strain evidence="5">DSM 8987</strain>
    </source>
</reference>
<evidence type="ECO:0000259" key="2">
    <source>
        <dbReference type="PROSITE" id="PS50110"/>
    </source>
</evidence>
<dbReference type="OrthoDB" id="9808843at2"/>
<dbReference type="GO" id="GO:0000156">
    <property type="term" value="F:phosphorelay response regulator activity"/>
    <property type="evidence" value="ECO:0007669"/>
    <property type="project" value="InterPro"/>
</dbReference>
<dbReference type="PANTHER" id="PTHR37299:SF1">
    <property type="entry name" value="STAGE 0 SPORULATION PROTEIN A HOMOLOG"/>
    <property type="match status" value="1"/>
</dbReference>
<dbReference type="GO" id="GO:0003677">
    <property type="term" value="F:DNA binding"/>
    <property type="evidence" value="ECO:0007669"/>
    <property type="project" value="InterPro"/>
</dbReference>
<dbReference type="InterPro" id="IPR011006">
    <property type="entry name" value="CheY-like_superfamily"/>
</dbReference>
<dbReference type="InterPro" id="IPR007492">
    <property type="entry name" value="LytTR_DNA-bd_dom"/>
</dbReference>
<dbReference type="RefSeq" id="WP_092078325.1">
    <property type="nucleotide sequence ID" value="NZ_FNAQ01000008.1"/>
</dbReference>
<protein>
    <submittedName>
        <fullName evidence="4">Two component transcriptional regulator, LytTR family</fullName>
    </submittedName>
</protein>
<dbReference type="Pfam" id="PF00072">
    <property type="entry name" value="Response_reg"/>
    <property type="match status" value="1"/>
</dbReference>
<dbReference type="InterPro" id="IPR046947">
    <property type="entry name" value="LytR-like"/>
</dbReference>
<dbReference type="AlphaFoldDB" id="A0A1G7C0M1"/>
<organism evidence="4 5">
    <name type="scientific">Desulfuromonas thiophila</name>
    <dbReference type="NCBI Taxonomy" id="57664"/>
    <lineage>
        <taxon>Bacteria</taxon>
        <taxon>Pseudomonadati</taxon>
        <taxon>Thermodesulfobacteriota</taxon>
        <taxon>Desulfuromonadia</taxon>
        <taxon>Desulfuromonadales</taxon>
        <taxon>Desulfuromonadaceae</taxon>
        <taxon>Desulfuromonas</taxon>
    </lineage>
</organism>
<dbReference type="Proteomes" id="UP000243205">
    <property type="component" value="Unassembled WGS sequence"/>
</dbReference>
<sequence>MKRRALVVDDEAPARQELVELLAETGRIEVVASCANAFEALRALQREKPELLFLDIQMPVLDGFALLQLIDESLLPQVIFVTAYDSYALKAFEENACDYLLKPVTAERLNQALDRLDHRTGHPLALQTALRPLRQLPCSSTNRIRLVDVRQVEYVVCELGGIYVVTASDRAFCDLSLKIIEQRTALLRCHRQYLINLDQVDEIQLQGQGLARIRTRSGQLVPVSRRYLRQLRSHISQL</sequence>
<dbReference type="Gene3D" id="3.40.50.2300">
    <property type="match status" value="1"/>
</dbReference>
<dbReference type="SMART" id="SM00850">
    <property type="entry name" value="LytTR"/>
    <property type="match status" value="1"/>
</dbReference>
<evidence type="ECO:0000259" key="3">
    <source>
        <dbReference type="PROSITE" id="PS50930"/>
    </source>
</evidence>
<evidence type="ECO:0000313" key="5">
    <source>
        <dbReference type="Proteomes" id="UP000243205"/>
    </source>
</evidence>
<dbReference type="PROSITE" id="PS50110">
    <property type="entry name" value="RESPONSE_REGULATORY"/>
    <property type="match status" value="1"/>
</dbReference>
<dbReference type="PANTHER" id="PTHR37299">
    <property type="entry name" value="TRANSCRIPTIONAL REGULATOR-RELATED"/>
    <property type="match status" value="1"/>
</dbReference>
<gene>
    <name evidence="4" type="ORF">SAMN05661003_10827</name>
</gene>
<dbReference type="STRING" id="57664.SAMN05661003_10827"/>
<feature type="modified residue" description="4-aspartylphosphate" evidence="1">
    <location>
        <position position="55"/>
    </location>
</feature>
<proteinExistence type="predicted"/>
<feature type="domain" description="Response regulatory" evidence="2">
    <location>
        <begin position="4"/>
        <end position="117"/>
    </location>
</feature>
<dbReference type="NCBIfam" id="NF008677">
    <property type="entry name" value="PRK11697.1"/>
    <property type="match status" value="1"/>
</dbReference>
<evidence type="ECO:0000313" key="4">
    <source>
        <dbReference type="EMBL" id="SDE32898.1"/>
    </source>
</evidence>
<dbReference type="PROSITE" id="PS50930">
    <property type="entry name" value="HTH_LYTTR"/>
    <property type="match status" value="1"/>
</dbReference>